<accession>G8QY52</accession>
<dbReference type="KEGG" id="sgp:SpiGrapes_1822"/>
<sequence length="339" mass="36847">MKKVLALVLLVGITSMVFASGTQETTVTPEKKGSVTVYCPHEAGPLNAGVQAFEEATGITVDVVAAGSGELLKRIEAESNNPLCDVFWGGGAESAAAYSEYFDSFVSEYDSFIPETAKAQNDKWIGESPVPVVIMYNKSLVSEQDAPKGWEDLLDPKWKGKIAFADPAKSGSAYTLLCTMITAFGRDNGKGWDFVKKLVANLDGKIQGSSSNSYKLVADGEYYIGLTQEKSVQTYLLAGANVGMVYAKEGTSAVPDSIAIVKNSKNPENARIFVNYMLGKENQDMMSKNFNRRPARKDLEPPKGLIAMADINLVDYDFLWASQNKGEIINSWKDIVVGR</sequence>
<dbReference type="PANTHER" id="PTHR30006">
    <property type="entry name" value="THIAMINE-BINDING PERIPLASMIC PROTEIN-RELATED"/>
    <property type="match status" value="1"/>
</dbReference>
<dbReference type="Proteomes" id="UP000005632">
    <property type="component" value="Chromosome"/>
</dbReference>
<dbReference type="GO" id="GO:0030288">
    <property type="term" value="C:outer membrane-bounded periplasmic space"/>
    <property type="evidence" value="ECO:0007669"/>
    <property type="project" value="TreeGrafter"/>
</dbReference>
<evidence type="ECO:0000313" key="3">
    <source>
        <dbReference type="EMBL" id="AEV29617.1"/>
    </source>
</evidence>
<dbReference type="PIRSF" id="PIRSF002825">
    <property type="entry name" value="CfbpA"/>
    <property type="match status" value="1"/>
</dbReference>
<dbReference type="GO" id="GO:0030976">
    <property type="term" value="F:thiamine pyrophosphate binding"/>
    <property type="evidence" value="ECO:0007669"/>
    <property type="project" value="TreeGrafter"/>
</dbReference>
<dbReference type="RefSeq" id="WP_014270460.1">
    <property type="nucleotide sequence ID" value="NC_016633.1"/>
</dbReference>
<dbReference type="Gene3D" id="3.40.190.10">
    <property type="entry name" value="Periplasmic binding protein-like II"/>
    <property type="match status" value="2"/>
</dbReference>
<dbReference type="HOGENOM" id="CLU_026974_0_2_12"/>
<dbReference type="eggNOG" id="COG1840">
    <property type="taxonomic scope" value="Bacteria"/>
</dbReference>
<feature type="chain" id="PRO_5003515226" evidence="2">
    <location>
        <begin position="20"/>
        <end position="339"/>
    </location>
</feature>
<dbReference type="GO" id="GO:0030975">
    <property type="term" value="F:thiamine binding"/>
    <property type="evidence" value="ECO:0007669"/>
    <property type="project" value="TreeGrafter"/>
</dbReference>
<evidence type="ECO:0000313" key="4">
    <source>
        <dbReference type="Proteomes" id="UP000005632"/>
    </source>
</evidence>
<dbReference type="InterPro" id="IPR006059">
    <property type="entry name" value="SBP"/>
</dbReference>
<dbReference type="EMBL" id="CP003155">
    <property type="protein sequence ID" value="AEV29617.1"/>
    <property type="molecule type" value="Genomic_DNA"/>
</dbReference>
<organism evidence="3 4">
    <name type="scientific">Sphaerochaeta pleomorpha (strain ATCC BAA-1885 / DSM 22778 / Grapes)</name>
    <dbReference type="NCBI Taxonomy" id="158190"/>
    <lineage>
        <taxon>Bacteria</taxon>
        <taxon>Pseudomonadati</taxon>
        <taxon>Spirochaetota</taxon>
        <taxon>Spirochaetia</taxon>
        <taxon>Spirochaetales</taxon>
        <taxon>Sphaerochaetaceae</taxon>
        <taxon>Sphaerochaeta</taxon>
    </lineage>
</organism>
<dbReference type="CDD" id="cd13546">
    <property type="entry name" value="PBP2_BitB"/>
    <property type="match status" value="1"/>
</dbReference>
<dbReference type="Pfam" id="PF13416">
    <property type="entry name" value="SBP_bac_8"/>
    <property type="match status" value="1"/>
</dbReference>
<gene>
    <name evidence="3" type="ordered locus">SpiGrapes_1822</name>
</gene>
<dbReference type="InterPro" id="IPR026045">
    <property type="entry name" value="Ferric-bd"/>
</dbReference>
<evidence type="ECO:0000256" key="1">
    <source>
        <dbReference type="ARBA" id="ARBA00022729"/>
    </source>
</evidence>
<dbReference type="AlphaFoldDB" id="G8QY52"/>
<name>G8QY52_SPHPG</name>
<evidence type="ECO:0000256" key="2">
    <source>
        <dbReference type="SAM" id="SignalP"/>
    </source>
</evidence>
<dbReference type="PANTHER" id="PTHR30006:SF2">
    <property type="entry name" value="ABC TRANSPORTER SUBSTRATE-BINDING PROTEIN"/>
    <property type="match status" value="1"/>
</dbReference>
<protein>
    <submittedName>
        <fullName evidence="3">ABC-type Fe3+ transport system, periplasmic component</fullName>
    </submittedName>
</protein>
<reference evidence="3 4" key="1">
    <citation type="submission" date="2011-11" db="EMBL/GenBank/DDBJ databases">
        <title>Complete sequence of Spirochaeta sp. grapes.</title>
        <authorList>
            <consortium name="US DOE Joint Genome Institute"/>
            <person name="Lucas S."/>
            <person name="Han J."/>
            <person name="Lapidus A."/>
            <person name="Cheng J.-F."/>
            <person name="Goodwin L."/>
            <person name="Pitluck S."/>
            <person name="Peters L."/>
            <person name="Ovchinnikova G."/>
            <person name="Munk A.C."/>
            <person name="Detter J.C."/>
            <person name="Han C."/>
            <person name="Tapia R."/>
            <person name="Land M."/>
            <person name="Hauser L."/>
            <person name="Kyrpides N."/>
            <person name="Ivanova N."/>
            <person name="Pagani I."/>
            <person name="Ritalahtilisa K."/>
            <person name="Loeffler F."/>
            <person name="Woyke T."/>
        </authorList>
    </citation>
    <scope>NUCLEOTIDE SEQUENCE [LARGE SCALE GENOMIC DNA]</scope>
    <source>
        <strain evidence="4">ATCC BAA-1885 / DSM 22778 / Grapes</strain>
    </source>
</reference>
<proteinExistence type="predicted"/>
<dbReference type="GO" id="GO:0015888">
    <property type="term" value="P:thiamine transport"/>
    <property type="evidence" value="ECO:0007669"/>
    <property type="project" value="TreeGrafter"/>
</dbReference>
<feature type="signal peptide" evidence="2">
    <location>
        <begin position="1"/>
        <end position="19"/>
    </location>
</feature>
<keyword evidence="1 2" id="KW-0732">Signal</keyword>
<dbReference type="SUPFAM" id="SSF53850">
    <property type="entry name" value="Periplasmic binding protein-like II"/>
    <property type="match status" value="1"/>
</dbReference>
<keyword evidence="4" id="KW-1185">Reference proteome</keyword>
<dbReference type="STRING" id="158190.SpiGrapes_1822"/>